<dbReference type="InterPro" id="IPR050204">
    <property type="entry name" value="AraC_XylS_family_regulators"/>
</dbReference>
<evidence type="ECO:0000256" key="2">
    <source>
        <dbReference type="ARBA" id="ARBA00023125"/>
    </source>
</evidence>
<accession>A0A1H4CA76</accession>
<organism evidence="6 7">
    <name type="scientific">Chitinophaga terrae</name>
    <name type="common">ex Kim and Jung 2007</name>
    <dbReference type="NCBI Taxonomy" id="408074"/>
    <lineage>
        <taxon>Bacteria</taxon>
        <taxon>Pseudomonadati</taxon>
        <taxon>Bacteroidota</taxon>
        <taxon>Chitinophagia</taxon>
        <taxon>Chitinophagales</taxon>
        <taxon>Chitinophagaceae</taxon>
        <taxon>Chitinophaga</taxon>
    </lineage>
</organism>
<dbReference type="PANTHER" id="PTHR46796:SF2">
    <property type="entry name" value="TRANSCRIPTIONAL REGULATORY PROTEIN"/>
    <property type="match status" value="1"/>
</dbReference>
<protein>
    <submittedName>
        <fullName evidence="6">AraC-type DNA-binding protein</fullName>
    </submittedName>
</protein>
<dbReference type="PANTHER" id="PTHR46796">
    <property type="entry name" value="HTH-TYPE TRANSCRIPTIONAL ACTIVATOR RHAS-RELATED"/>
    <property type="match status" value="1"/>
</dbReference>
<dbReference type="SUPFAM" id="SSF46689">
    <property type="entry name" value="Homeodomain-like"/>
    <property type="match status" value="2"/>
</dbReference>
<dbReference type="InterPro" id="IPR009057">
    <property type="entry name" value="Homeodomain-like_sf"/>
</dbReference>
<dbReference type="GO" id="GO:0003700">
    <property type="term" value="F:DNA-binding transcription factor activity"/>
    <property type="evidence" value="ECO:0007669"/>
    <property type="project" value="InterPro"/>
</dbReference>
<dbReference type="Pfam" id="PF02311">
    <property type="entry name" value="AraC_binding"/>
    <property type="match status" value="1"/>
</dbReference>
<reference evidence="7" key="1">
    <citation type="submission" date="2016-10" db="EMBL/GenBank/DDBJ databases">
        <authorList>
            <person name="Varghese N."/>
            <person name="Submissions S."/>
        </authorList>
    </citation>
    <scope>NUCLEOTIDE SEQUENCE [LARGE SCALE GENOMIC DNA]</scope>
    <source>
        <strain evidence="7">DSM 23920</strain>
    </source>
</reference>
<dbReference type="OrthoDB" id="9816011at2"/>
<feature type="domain" description="HTH araC/xylS-type" evidence="5">
    <location>
        <begin position="154"/>
        <end position="250"/>
    </location>
</feature>
<dbReference type="SUPFAM" id="SSF51215">
    <property type="entry name" value="Regulatory protein AraC"/>
    <property type="match status" value="1"/>
</dbReference>
<name>A0A1H4CA76_9BACT</name>
<evidence type="ECO:0000256" key="1">
    <source>
        <dbReference type="ARBA" id="ARBA00023015"/>
    </source>
</evidence>
<dbReference type="PROSITE" id="PS01124">
    <property type="entry name" value="HTH_ARAC_FAMILY_2"/>
    <property type="match status" value="1"/>
</dbReference>
<dbReference type="STRING" id="408074.SAMN05660909_02497"/>
<keyword evidence="7" id="KW-1185">Reference proteome</keyword>
<dbReference type="PRINTS" id="PR00032">
    <property type="entry name" value="HTHARAC"/>
</dbReference>
<dbReference type="RefSeq" id="WP_089762052.1">
    <property type="nucleotide sequence ID" value="NZ_BKAT01000006.1"/>
</dbReference>
<dbReference type="AlphaFoldDB" id="A0A1H4CA76"/>
<evidence type="ECO:0000256" key="3">
    <source>
        <dbReference type="ARBA" id="ARBA00023159"/>
    </source>
</evidence>
<evidence type="ECO:0000313" key="7">
    <source>
        <dbReference type="Proteomes" id="UP000199656"/>
    </source>
</evidence>
<proteinExistence type="predicted"/>
<keyword evidence="1" id="KW-0805">Transcription regulation</keyword>
<keyword evidence="3" id="KW-0010">Activator</keyword>
<dbReference type="Gene3D" id="1.10.10.60">
    <property type="entry name" value="Homeodomain-like"/>
    <property type="match status" value="2"/>
</dbReference>
<dbReference type="SMART" id="SM00342">
    <property type="entry name" value="HTH_ARAC"/>
    <property type="match status" value="1"/>
</dbReference>
<sequence>MSAFKYSRLQVFDNLELFASEDEVAYFPFHFHEYFCISVITKGTEQLFGTEQSYFIPAGYIGITQYNEVHRNTSWSEEGYSYKTIYVHPSLLTYFNNGQPVYELERAIFNPSLFQLLNSLISHPGSPITLWEQAFRQLVRYAVTPSLSKLRNFTLADELLAEEPSAKIETGWLARQCFMSKFHFIHEFRKARGITPQTYIMIKRLELARKALLQGGTMKEVAFNHGFYDASHFATAFRRYYGVTPHQYRK</sequence>
<dbReference type="PROSITE" id="PS00041">
    <property type="entry name" value="HTH_ARAC_FAMILY_1"/>
    <property type="match status" value="1"/>
</dbReference>
<dbReference type="InterPro" id="IPR020449">
    <property type="entry name" value="Tscrpt_reg_AraC-type_HTH"/>
</dbReference>
<dbReference type="InterPro" id="IPR003313">
    <property type="entry name" value="AraC-bd"/>
</dbReference>
<evidence type="ECO:0000313" key="6">
    <source>
        <dbReference type="EMBL" id="SEA57266.1"/>
    </source>
</evidence>
<dbReference type="InterPro" id="IPR018062">
    <property type="entry name" value="HTH_AraC-typ_CS"/>
</dbReference>
<dbReference type="GO" id="GO:0043565">
    <property type="term" value="F:sequence-specific DNA binding"/>
    <property type="evidence" value="ECO:0007669"/>
    <property type="project" value="InterPro"/>
</dbReference>
<dbReference type="InterPro" id="IPR037923">
    <property type="entry name" value="HTH-like"/>
</dbReference>
<keyword evidence="4" id="KW-0804">Transcription</keyword>
<dbReference type="EMBL" id="FNRL01000010">
    <property type="protein sequence ID" value="SEA57266.1"/>
    <property type="molecule type" value="Genomic_DNA"/>
</dbReference>
<gene>
    <name evidence="6" type="ORF">SAMN05660909_02497</name>
</gene>
<evidence type="ECO:0000259" key="5">
    <source>
        <dbReference type="PROSITE" id="PS01124"/>
    </source>
</evidence>
<dbReference type="InterPro" id="IPR018060">
    <property type="entry name" value="HTH_AraC"/>
</dbReference>
<dbReference type="Proteomes" id="UP000199656">
    <property type="component" value="Unassembled WGS sequence"/>
</dbReference>
<dbReference type="Pfam" id="PF12833">
    <property type="entry name" value="HTH_18"/>
    <property type="match status" value="1"/>
</dbReference>
<keyword evidence="2 6" id="KW-0238">DNA-binding</keyword>
<evidence type="ECO:0000256" key="4">
    <source>
        <dbReference type="ARBA" id="ARBA00023163"/>
    </source>
</evidence>